<evidence type="ECO:0000313" key="1">
    <source>
        <dbReference type="EMBL" id="KYC35489.1"/>
    </source>
</evidence>
<gene>
    <name evidence="1" type="ORF">WA1_06590</name>
</gene>
<dbReference type="AlphaFoldDB" id="A0A139WST9"/>
<dbReference type="STRING" id="128403.WA1_06590"/>
<dbReference type="Proteomes" id="UP000076925">
    <property type="component" value="Unassembled WGS sequence"/>
</dbReference>
<proteinExistence type="predicted"/>
<evidence type="ECO:0000313" key="2">
    <source>
        <dbReference type="Proteomes" id="UP000076925"/>
    </source>
</evidence>
<accession>A0A139WST9</accession>
<comment type="caution">
    <text evidence="1">The sequence shown here is derived from an EMBL/GenBank/DDBJ whole genome shotgun (WGS) entry which is preliminary data.</text>
</comment>
<sequence>MFGHRNTTTLYFDRGQLKLGDSPLLGFANMLDMVIEMTSSLDRERLASGIFKAQYAIIDKI</sequence>
<dbReference type="OrthoDB" id="528098at2"/>
<keyword evidence="2" id="KW-1185">Reference proteome</keyword>
<reference evidence="1 2" key="1">
    <citation type="journal article" date="2013" name="Genome Biol. Evol.">
        <title>Genomes of Stigonematalean cyanobacteria (subsection V) and the evolution of oxygenic photosynthesis from prokaryotes to plastids.</title>
        <authorList>
            <person name="Dagan T."/>
            <person name="Roettger M."/>
            <person name="Stucken K."/>
            <person name="Landan G."/>
            <person name="Koch R."/>
            <person name="Major P."/>
            <person name="Gould S.B."/>
            <person name="Goremykin V.V."/>
            <person name="Rippka R."/>
            <person name="Tandeau de Marsac N."/>
            <person name="Gugger M."/>
            <person name="Lockhart P.J."/>
            <person name="Allen J.F."/>
            <person name="Brune I."/>
            <person name="Maus I."/>
            <person name="Puhler A."/>
            <person name="Martin W.F."/>
        </authorList>
    </citation>
    <scope>NUCLEOTIDE SEQUENCE [LARGE SCALE GENOMIC DNA]</scope>
    <source>
        <strain evidence="1 2">PCC 7110</strain>
    </source>
</reference>
<name>A0A139WST9_9CYAN</name>
<protein>
    <submittedName>
        <fullName evidence="1">Uncharacterized protein</fullName>
    </submittedName>
</protein>
<dbReference type="EMBL" id="ANNX02000051">
    <property type="protein sequence ID" value="KYC35489.1"/>
    <property type="molecule type" value="Genomic_DNA"/>
</dbReference>
<organism evidence="1 2">
    <name type="scientific">Scytonema hofmannii PCC 7110</name>
    <dbReference type="NCBI Taxonomy" id="128403"/>
    <lineage>
        <taxon>Bacteria</taxon>
        <taxon>Bacillati</taxon>
        <taxon>Cyanobacteriota</taxon>
        <taxon>Cyanophyceae</taxon>
        <taxon>Nostocales</taxon>
        <taxon>Scytonemataceae</taxon>
        <taxon>Scytonema</taxon>
    </lineage>
</organism>